<keyword evidence="2" id="KW-1185">Reference proteome</keyword>
<dbReference type="Proteomes" id="UP000318017">
    <property type="component" value="Chromosome"/>
</dbReference>
<protein>
    <submittedName>
        <fullName evidence="1">Uncharacterized protein</fullName>
    </submittedName>
</protein>
<proteinExistence type="predicted"/>
<dbReference type="RefSeq" id="WP_197356918.1">
    <property type="nucleotide sequence ID" value="NZ_CP036298.1"/>
</dbReference>
<dbReference type="KEGG" id="ahel:Q31a_60960"/>
<evidence type="ECO:0000313" key="1">
    <source>
        <dbReference type="EMBL" id="QDV27703.1"/>
    </source>
</evidence>
<organism evidence="1 2">
    <name type="scientific">Aureliella helgolandensis</name>
    <dbReference type="NCBI Taxonomy" id="2527968"/>
    <lineage>
        <taxon>Bacteria</taxon>
        <taxon>Pseudomonadati</taxon>
        <taxon>Planctomycetota</taxon>
        <taxon>Planctomycetia</taxon>
        <taxon>Pirellulales</taxon>
        <taxon>Pirellulaceae</taxon>
        <taxon>Aureliella</taxon>
    </lineage>
</organism>
<evidence type="ECO:0000313" key="2">
    <source>
        <dbReference type="Proteomes" id="UP000318017"/>
    </source>
</evidence>
<sequence length="312" mass="32934">MLTSPSNLRRMINNKLRNRSLSAWLNLTGFGRCSGVAEVAEIPRSLLVPLKRASETCGSATATGFGFGFEDTDFEDTDFEAPAATAFPVAGFTVDLPLAGLLFLVAEAEALVPLVAAATTLLLDLLLPDALEADVVLEAAVGEADFLTADFTAAPFCLPATPFLVVALVVGLVATDLVTAVLVAGDLDFTTLAAVARAGAAFGEEDFPTGFFLVVAFLTADGLTAAARPLTFATTFFPAVRVPALTELERPAPAVVFVVDFLATFFVPSLPAERDDALEADDLEDVFLLVGLFLELKAVIPSNQGGKFRRRW</sequence>
<dbReference type="AlphaFoldDB" id="A0A518GGK2"/>
<dbReference type="EMBL" id="CP036298">
    <property type="protein sequence ID" value="QDV27703.1"/>
    <property type="molecule type" value="Genomic_DNA"/>
</dbReference>
<gene>
    <name evidence="1" type="ORF">Q31a_60960</name>
</gene>
<reference evidence="1 2" key="1">
    <citation type="submission" date="2019-02" db="EMBL/GenBank/DDBJ databases">
        <title>Deep-cultivation of Planctomycetes and their phenomic and genomic characterization uncovers novel biology.</title>
        <authorList>
            <person name="Wiegand S."/>
            <person name="Jogler M."/>
            <person name="Boedeker C."/>
            <person name="Pinto D."/>
            <person name="Vollmers J."/>
            <person name="Rivas-Marin E."/>
            <person name="Kohn T."/>
            <person name="Peeters S.H."/>
            <person name="Heuer A."/>
            <person name="Rast P."/>
            <person name="Oberbeckmann S."/>
            <person name="Bunk B."/>
            <person name="Jeske O."/>
            <person name="Meyerdierks A."/>
            <person name="Storesund J.E."/>
            <person name="Kallscheuer N."/>
            <person name="Luecker S."/>
            <person name="Lage O.M."/>
            <person name="Pohl T."/>
            <person name="Merkel B.J."/>
            <person name="Hornburger P."/>
            <person name="Mueller R.-W."/>
            <person name="Bruemmer F."/>
            <person name="Labrenz M."/>
            <person name="Spormann A.M."/>
            <person name="Op den Camp H."/>
            <person name="Overmann J."/>
            <person name="Amann R."/>
            <person name="Jetten M.S.M."/>
            <person name="Mascher T."/>
            <person name="Medema M.H."/>
            <person name="Devos D.P."/>
            <person name="Kaster A.-K."/>
            <person name="Ovreas L."/>
            <person name="Rohde M."/>
            <person name="Galperin M.Y."/>
            <person name="Jogler C."/>
        </authorList>
    </citation>
    <scope>NUCLEOTIDE SEQUENCE [LARGE SCALE GENOMIC DNA]</scope>
    <source>
        <strain evidence="1 2">Q31a</strain>
    </source>
</reference>
<accession>A0A518GGK2</accession>
<name>A0A518GGK2_9BACT</name>